<keyword evidence="2" id="KW-1185">Reference proteome</keyword>
<dbReference type="AlphaFoldDB" id="A0A9P9DLC3"/>
<evidence type="ECO:0000313" key="2">
    <source>
        <dbReference type="Proteomes" id="UP000738349"/>
    </source>
</evidence>
<sequence length="133" mass="14408">MGAAVALLLFRSSRLGRRVVACPRLMPPVNGQPHVILDQHLKPRTALGRIGSMTAQAITCGIDNWMVFNESTNEECVMRHCDAFCSSFIFVLCNVISSSTYLGHPLGEVVPSIGCPAQLALPSQEVQAKSQIQ</sequence>
<protein>
    <submittedName>
        <fullName evidence="1">Uncharacterized protein</fullName>
    </submittedName>
</protein>
<dbReference type="EMBL" id="JAGMUV010000024">
    <property type="protein sequence ID" value="KAH7121329.1"/>
    <property type="molecule type" value="Genomic_DNA"/>
</dbReference>
<name>A0A9P9DLC3_9HYPO</name>
<reference evidence="1" key="1">
    <citation type="journal article" date="2021" name="Nat. Commun.">
        <title>Genetic determinants of endophytism in the Arabidopsis root mycobiome.</title>
        <authorList>
            <person name="Mesny F."/>
            <person name="Miyauchi S."/>
            <person name="Thiergart T."/>
            <person name="Pickel B."/>
            <person name="Atanasova L."/>
            <person name="Karlsson M."/>
            <person name="Huettel B."/>
            <person name="Barry K.W."/>
            <person name="Haridas S."/>
            <person name="Chen C."/>
            <person name="Bauer D."/>
            <person name="Andreopoulos W."/>
            <person name="Pangilinan J."/>
            <person name="LaButti K."/>
            <person name="Riley R."/>
            <person name="Lipzen A."/>
            <person name="Clum A."/>
            <person name="Drula E."/>
            <person name="Henrissat B."/>
            <person name="Kohler A."/>
            <person name="Grigoriev I.V."/>
            <person name="Martin F.M."/>
            <person name="Hacquard S."/>
        </authorList>
    </citation>
    <scope>NUCLEOTIDE SEQUENCE</scope>
    <source>
        <strain evidence="1">MPI-CAGE-AT-0147</strain>
    </source>
</reference>
<accession>A0A9P9DLC3</accession>
<organism evidence="1 2">
    <name type="scientific">Dactylonectria macrodidyma</name>
    <dbReference type="NCBI Taxonomy" id="307937"/>
    <lineage>
        <taxon>Eukaryota</taxon>
        <taxon>Fungi</taxon>
        <taxon>Dikarya</taxon>
        <taxon>Ascomycota</taxon>
        <taxon>Pezizomycotina</taxon>
        <taxon>Sordariomycetes</taxon>
        <taxon>Hypocreomycetidae</taxon>
        <taxon>Hypocreales</taxon>
        <taxon>Nectriaceae</taxon>
        <taxon>Dactylonectria</taxon>
    </lineage>
</organism>
<dbReference type="Proteomes" id="UP000738349">
    <property type="component" value="Unassembled WGS sequence"/>
</dbReference>
<comment type="caution">
    <text evidence="1">The sequence shown here is derived from an EMBL/GenBank/DDBJ whole genome shotgun (WGS) entry which is preliminary data.</text>
</comment>
<evidence type="ECO:0000313" key="1">
    <source>
        <dbReference type="EMBL" id="KAH7121329.1"/>
    </source>
</evidence>
<proteinExistence type="predicted"/>
<gene>
    <name evidence="1" type="ORF">EDB81DRAFT_227793</name>
</gene>